<dbReference type="SUPFAM" id="SSF53807">
    <property type="entry name" value="Helical backbone' metal receptor"/>
    <property type="match status" value="1"/>
</dbReference>
<feature type="domain" description="Fe/B12 periplasmic-binding" evidence="3">
    <location>
        <begin position="21"/>
        <end position="264"/>
    </location>
</feature>
<dbReference type="EMBL" id="CP014806">
    <property type="protein sequence ID" value="AMW98056.1"/>
    <property type="molecule type" value="Genomic_DNA"/>
</dbReference>
<protein>
    <submittedName>
        <fullName evidence="4">Iron ABC transporter substrate-binding protein</fullName>
    </submittedName>
</protein>
<comment type="similarity">
    <text evidence="1">Belongs to the bacterial solute-binding protein 8 family.</text>
</comment>
<dbReference type="KEGG" id="rst:ATY39_00670"/>
<dbReference type="NCBIfam" id="NF038402">
    <property type="entry name" value="TroA_like"/>
    <property type="match status" value="1"/>
</dbReference>
<dbReference type="OrthoDB" id="9816357at2"/>
<dbReference type="InterPro" id="IPR050902">
    <property type="entry name" value="ABC_Transporter_SBP"/>
</dbReference>
<proteinExistence type="inferred from homology"/>
<keyword evidence="2" id="KW-0732">Signal</keyword>
<dbReference type="PANTHER" id="PTHR30535">
    <property type="entry name" value="VITAMIN B12-BINDING PROTEIN"/>
    <property type="match status" value="1"/>
</dbReference>
<dbReference type="AlphaFoldDB" id="A0A143H964"/>
<evidence type="ECO:0000259" key="3">
    <source>
        <dbReference type="PROSITE" id="PS50983"/>
    </source>
</evidence>
<dbReference type="PANTHER" id="PTHR30535:SF35">
    <property type="entry name" value="PERIPLASMIC BINDING PROTEIN"/>
    <property type="match status" value="1"/>
</dbReference>
<dbReference type="InterPro" id="IPR002491">
    <property type="entry name" value="ABC_transptr_periplasmic_BD"/>
</dbReference>
<dbReference type="Gene3D" id="3.40.50.1980">
    <property type="entry name" value="Nitrogenase molybdenum iron protein domain"/>
    <property type="match status" value="2"/>
</dbReference>
<gene>
    <name evidence="4" type="ORF">ATY39_00670</name>
</gene>
<dbReference type="RefSeq" id="WP_066784332.1">
    <property type="nucleotide sequence ID" value="NZ_CP014806.1"/>
</dbReference>
<evidence type="ECO:0000313" key="4">
    <source>
        <dbReference type="EMBL" id="AMW98056.1"/>
    </source>
</evidence>
<keyword evidence="5" id="KW-1185">Reference proteome</keyword>
<reference evidence="5" key="2">
    <citation type="submission" date="2016-03" db="EMBL/GenBank/DDBJ databases">
        <authorList>
            <person name="Ploux O."/>
        </authorList>
    </citation>
    <scope>NUCLEOTIDE SEQUENCE [LARGE SCALE GENOMIC DNA]</scope>
    <source>
        <strain evidence="5">PP9</strain>
    </source>
</reference>
<sequence length="265" mass="30068">MANSITDHIGRHITVPDSPKRILSICPAITETLFSLGLEEMIVGRTKYCIFPKGKVKNIPIVGGTKEVKIETIHDLQPDLILAEKEENTRDIVLALEEIAPVFVTEVQSTDDAYRLIETLGSLTNRKKQAHELLTSCQNVFPTPTGDQTLKAAYIIWRKPYMAVGGTTYIDDVLRILGFENPFTKKESRYPEVTNEELAEANLDVLLLASEPFPFQEKHIAEFRKFLPKVKILLVDGEMFWYGAKMLEASEYLKDVKRRAISERD</sequence>
<dbReference type="InterPro" id="IPR054828">
    <property type="entry name" value="Vit_B12_bind_prot"/>
</dbReference>
<organism evidence="4 5">
    <name type="scientific">Rummeliibacillus stabekisii</name>
    <dbReference type="NCBI Taxonomy" id="241244"/>
    <lineage>
        <taxon>Bacteria</taxon>
        <taxon>Bacillati</taxon>
        <taxon>Bacillota</taxon>
        <taxon>Bacilli</taxon>
        <taxon>Bacillales</taxon>
        <taxon>Caryophanaceae</taxon>
        <taxon>Rummeliibacillus</taxon>
    </lineage>
</organism>
<name>A0A143H964_9BACL</name>
<dbReference type="Pfam" id="PF01497">
    <property type="entry name" value="Peripla_BP_2"/>
    <property type="match status" value="1"/>
</dbReference>
<dbReference type="STRING" id="241244.ATY39_00670"/>
<evidence type="ECO:0000256" key="1">
    <source>
        <dbReference type="ARBA" id="ARBA00008814"/>
    </source>
</evidence>
<accession>A0A143H964</accession>
<dbReference type="PROSITE" id="PS50983">
    <property type="entry name" value="FE_B12_PBP"/>
    <property type="match status" value="1"/>
</dbReference>
<dbReference type="Proteomes" id="UP000076021">
    <property type="component" value="Chromosome"/>
</dbReference>
<evidence type="ECO:0000313" key="5">
    <source>
        <dbReference type="Proteomes" id="UP000076021"/>
    </source>
</evidence>
<evidence type="ECO:0000256" key="2">
    <source>
        <dbReference type="ARBA" id="ARBA00022729"/>
    </source>
</evidence>
<reference evidence="4 5" key="1">
    <citation type="journal article" date="2016" name="Genome Announc.">
        <title>Whole-Genome Sequence of Rummeliibacillus stabekisii Strain PP9 Isolated from Antarctic Soil.</title>
        <authorList>
            <person name="da Mota F.F."/>
            <person name="Vollu R.E."/>
            <person name="Jurelevicius D."/>
            <person name="Seldin L."/>
        </authorList>
    </citation>
    <scope>NUCLEOTIDE SEQUENCE [LARGE SCALE GENOMIC DNA]</scope>
    <source>
        <strain evidence="4 5">PP9</strain>
    </source>
</reference>